<proteinExistence type="predicted"/>
<accession>A0A4Y7SZJ4</accession>
<evidence type="ECO:0000313" key="2">
    <source>
        <dbReference type="Proteomes" id="UP000298030"/>
    </source>
</evidence>
<keyword evidence="2" id="KW-1185">Reference proteome</keyword>
<dbReference type="Proteomes" id="UP000298030">
    <property type="component" value="Unassembled WGS sequence"/>
</dbReference>
<gene>
    <name evidence="1" type="ORF">FA13DRAFT_1030393</name>
</gene>
<reference evidence="1 2" key="1">
    <citation type="journal article" date="2019" name="Nat. Ecol. Evol.">
        <title>Megaphylogeny resolves global patterns of mushroom evolution.</title>
        <authorList>
            <person name="Varga T."/>
            <person name="Krizsan K."/>
            <person name="Foldi C."/>
            <person name="Dima B."/>
            <person name="Sanchez-Garcia M."/>
            <person name="Sanchez-Ramirez S."/>
            <person name="Szollosi G.J."/>
            <person name="Szarkandi J.G."/>
            <person name="Papp V."/>
            <person name="Albert L."/>
            <person name="Andreopoulos W."/>
            <person name="Angelini C."/>
            <person name="Antonin V."/>
            <person name="Barry K.W."/>
            <person name="Bougher N.L."/>
            <person name="Buchanan P."/>
            <person name="Buyck B."/>
            <person name="Bense V."/>
            <person name="Catcheside P."/>
            <person name="Chovatia M."/>
            <person name="Cooper J."/>
            <person name="Damon W."/>
            <person name="Desjardin D."/>
            <person name="Finy P."/>
            <person name="Geml J."/>
            <person name="Haridas S."/>
            <person name="Hughes K."/>
            <person name="Justo A."/>
            <person name="Karasinski D."/>
            <person name="Kautmanova I."/>
            <person name="Kiss B."/>
            <person name="Kocsube S."/>
            <person name="Kotiranta H."/>
            <person name="LaButti K.M."/>
            <person name="Lechner B.E."/>
            <person name="Liimatainen K."/>
            <person name="Lipzen A."/>
            <person name="Lukacs Z."/>
            <person name="Mihaltcheva S."/>
            <person name="Morgado L.N."/>
            <person name="Niskanen T."/>
            <person name="Noordeloos M.E."/>
            <person name="Ohm R.A."/>
            <person name="Ortiz-Santana B."/>
            <person name="Ovrebo C."/>
            <person name="Racz N."/>
            <person name="Riley R."/>
            <person name="Savchenko A."/>
            <person name="Shiryaev A."/>
            <person name="Soop K."/>
            <person name="Spirin V."/>
            <person name="Szebenyi C."/>
            <person name="Tomsovsky M."/>
            <person name="Tulloss R.E."/>
            <person name="Uehling J."/>
            <person name="Grigoriev I.V."/>
            <person name="Vagvolgyi C."/>
            <person name="Papp T."/>
            <person name="Martin F.M."/>
            <person name="Miettinen O."/>
            <person name="Hibbett D.S."/>
            <person name="Nagy L.G."/>
        </authorList>
    </citation>
    <scope>NUCLEOTIDE SEQUENCE [LARGE SCALE GENOMIC DNA]</scope>
    <source>
        <strain evidence="1 2">FP101781</strain>
    </source>
</reference>
<comment type="caution">
    <text evidence="1">The sequence shown here is derived from an EMBL/GenBank/DDBJ whole genome shotgun (WGS) entry which is preliminary data.</text>
</comment>
<dbReference type="EMBL" id="QPFP01000047">
    <property type="protein sequence ID" value="TEB26649.1"/>
    <property type="molecule type" value="Genomic_DNA"/>
</dbReference>
<name>A0A4Y7SZJ4_COPMI</name>
<sequence length="172" mass="19325">MRYIDPPGTNGILCPLPPILGTGRPLWFPWLVCCGGLPCPLAIEVRGWYKLPVHSRGSHCMWRHRCRLLANCLSLSESRDRWGKSRSLRSRRRAHYLPPITVTPGWRRSIAGQGRLELRERLLLTVAVQSRSLAGRIHTGDLRLKGVLSFEPGSPRRRSQPVRVGIGALGLV</sequence>
<evidence type="ECO:0000313" key="1">
    <source>
        <dbReference type="EMBL" id="TEB26649.1"/>
    </source>
</evidence>
<organism evidence="1 2">
    <name type="scientific">Coprinellus micaceus</name>
    <name type="common">Glistening ink-cap mushroom</name>
    <name type="synonym">Coprinus micaceus</name>
    <dbReference type="NCBI Taxonomy" id="71717"/>
    <lineage>
        <taxon>Eukaryota</taxon>
        <taxon>Fungi</taxon>
        <taxon>Dikarya</taxon>
        <taxon>Basidiomycota</taxon>
        <taxon>Agaricomycotina</taxon>
        <taxon>Agaricomycetes</taxon>
        <taxon>Agaricomycetidae</taxon>
        <taxon>Agaricales</taxon>
        <taxon>Agaricineae</taxon>
        <taxon>Psathyrellaceae</taxon>
        <taxon>Coprinellus</taxon>
    </lineage>
</organism>
<protein>
    <submittedName>
        <fullName evidence="1">Uncharacterized protein</fullName>
    </submittedName>
</protein>
<dbReference type="AlphaFoldDB" id="A0A4Y7SZJ4"/>